<gene>
    <name evidence="2" type="ORF">QLQ80_01570</name>
</gene>
<evidence type="ECO:0000259" key="1">
    <source>
        <dbReference type="PROSITE" id="PS51480"/>
    </source>
</evidence>
<dbReference type="PANTHER" id="PTHR33434:SF4">
    <property type="entry name" value="PHOSPHATASE PROTEIN"/>
    <property type="match status" value="1"/>
</dbReference>
<dbReference type="SUPFAM" id="SSF101473">
    <property type="entry name" value="DhaL-like"/>
    <property type="match status" value="1"/>
</dbReference>
<dbReference type="InterPro" id="IPR048394">
    <property type="entry name" value="FakA-like_M"/>
</dbReference>
<dbReference type="GO" id="GO:0006071">
    <property type="term" value="P:glycerol metabolic process"/>
    <property type="evidence" value="ECO:0007669"/>
    <property type="project" value="InterPro"/>
</dbReference>
<dbReference type="EMBL" id="JASDDP010000015">
    <property type="protein sequence ID" value="MDJ1645777.1"/>
    <property type="molecule type" value="Genomic_DNA"/>
</dbReference>
<evidence type="ECO:0000313" key="3">
    <source>
        <dbReference type="Proteomes" id="UP001224428"/>
    </source>
</evidence>
<sequence length="541" mass="59528">MNNSKITASQWKDAIISGANNLINNKNKIDSLNVFPVPDGDTGTNMSSTIEEAKKDLQKTEFINLYDVANVTDRSMLMGARGNSGVILSQIFKGFSNAFQGKKEIDVNELLIGFEEATKKAYASVLKPVEGTILTVIRETYEALKTLNISKLSPAQFMNEAVVFTRIACNNTPNKLKVLREVGVNDSGGEGLFLIIEGIAKSLNNEPVELLDKEGEINSFISNTEIYEGEFGYCTEFILTLNEPENFKKDELIKVISNLANSLVVINDVELLKVHGHTLFPGKLLNIAQKYGEFRKIKIDNMSLQANETKNNIKSVNNEDEAPDKCAVISCNLGQGIIEQVKQNGCDNIIESGQTQNPSSAQIIEAINKCNAETVFILPNNSNIILTAQQAAQTIMDKKIIIIPTKTQIQGLSALLYFNKDASAAENKELMSEAYQNVKSGQVTTAVRTTTIEGIKIVEGSFLSILNNKIIACSKTYIDAAKKVLEASINKDSEIVTLFYGDNASENDAEELAEFIKNNYEVEVEIYNGAQPNYHFLIGVE</sequence>
<dbReference type="AlphaFoldDB" id="A0AAJ1UWM0"/>
<dbReference type="Pfam" id="PF21645">
    <property type="entry name" value="FakA-like_M"/>
    <property type="match status" value="1"/>
</dbReference>
<keyword evidence="3" id="KW-1185">Reference proteome</keyword>
<dbReference type="PROSITE" id="PS51480">
    <property type="entry name" value="DHAL"/>
    <property type="match status" value="1"/>
</dbReference>
<dbReference type="InterPro" id="IPR019986">
    <property type="entry name" value="YloV-like"/>
</dbReference>
<dbReference type="InterPro" id="IPR033470">
    <property type="entry name" value="FakA-like_C"/>
</dbReference>
<dbReference type="Pfam" id="PF02734">
    <property type="entry name" value="Dak2"/>
    <property type="match status" value="1"/>
</dbReference>
<dbReference type="RefSeq" id="WP_283823941.1">
    <property type="nucleotide sequence ID" value="NZ_JASDAY010000046.1"/>
</dbReference>
<dbReference type="Gene3D" id="1.25.40.340">
    <property type="match status" value="1"/>
</dbReference>
<dbReference type="SMART" id="SM01120">
    <property type="entry name" value="Dak2"/>
    <property type="match status" value="1"/>
</dbReference>
<evidence type="ECO:0000313" key="2">
    <source>
        <dbReference type="EMBL" id="MDJ1645777.1"/>
    </source>
</evidence>
<dbReference type="PANTHER" id="PTHR33434">
    <property type="entry name" value="DEGV DOMAIN-CONTAINING PROTEIN DR_1986-RELATED"/>
    <property type="match status" value="1"/>
</dbReference>
<dbReference type="InterPro" id="IPR004007">
    <property type="entry name" value="DhaL_dom"/>
</dbReference>
<dbReference type="Proteomes" id="UP001224428">
    <property type="component" value="Unassembled WGS sequence"/>
</dbReference>
<dbReference type="InterPro" id="IPR050270">
    <property type="entry name" value="DegV_domain_contain"/>
</dbReference>
<dbReference type="NCBIfam" id="TIGR03599">
    <property type="entry name" value="YloV"/>
    <property type="match status" value="1"/>
</dbReference>
<dbReference type="GO" id="GO:0004371">
    <property type="term" value="F:glycerone kinase activity"/>
    <property type="evidence" value="ECO:0007669"/>
    <property type="project" value="InterPro"/>
</dbReference>
<name>A0AAJ1UWM0_9MOLU</name>
<accession>A0AAJ1UWM0</accession>
<feature type="domain" description="DhaL" evidence="1">
    <location>
        <begin position="9"/>
        <end position="201"/>
    </location>
</feature>
<dbReference type="Pfam" id="PF13684">
    <property type="entry name" value="FakA-like_C"/>
    <property type="match status" value="1"/>
</dbReference>
<reference evidence="2" key="1">
    <citation type="submission" date="2023-05" db="EMBL/GenBank/DDBJ databases">
        <title>Mycoplasma phocimorsus sp. nov., isolated from Scandinavian patients with seal finger or septic arthritis after contact with seals.</title>
        <authorList>
            <person name="Skafte-Holm A."/>
            <person name="Pedersen T.R."/>
            <person name="Froelund M."/>
            <person name="Stegger M."/>
            <person name="Qvortrup K."/>
            <person name="Michaels D.L."/>
            <person name="Brown D.R."/>
            <person name="Jensen J.S."/>
        </authorList>
    </citation>
    <scope>NUCLEOTIDE SEQUENCE</scope>
    <source>
        <strain evidence="2">M5725</strain>
    </source>
</reference>
<proteinExistence type="predicted"/>
<comment type="caution">
    <text evidence="2">The sequence shown here is derived from an EMBL/GenBank/DDBJ whole genome shotgun (WGS) entry which is preliminary data.</text>
</comment>
<organism evidence="2 3">
    <name type="scientific">Mycoplasma phocimorsus</name>
    <dbReference type="NCBI Taxonomy" id="3045839"/>
    <lineage>
        <taxon>Bacteria</taxon>
        <taxon>Bacillati</taxon>
        <taxon>Mycoplasmatota</taxon>
        <taxon>Mollicutes</taxon>
        <taxon>Mycoplasmataceae</taxon>
        <taxon>Mycoplasma</taxon>
    </lineage>
</organism>
<dbReference type="SMART" id="SM01121">
    <property type="entry name" value="Dak1_2"/>
    <property type="match status" value="1"/>
</dbReference>
<protein>
    <submittedName>
        <fullName evidence="2">DAK2 domain-containing protein</fullName>
    </submittedName>
</protein>
<dbReference type="InterPro" id="IPR036117">
    <property type="entry name" value="DhaL_dom_sf"/>
</dbReference>